<dbReference type="Proteomes" id="UP000238191">
    <property type="component" value="Unassembled WGS sequence"/>
</dbReference>
<sequence>MLFLKQLALTRKNSAVVSQRQPDICFAARSVSPNTNAHTVERISFSTTLNLRLKKKSELVRPAEDPLPLLLLSAGHGLYIKHDGAKSTWSYQRDPKNGMLEDTTTPAYATAVNNALTANGSQINTALVRSESTAIHTPSGKPWWEVSAKYYLMDLLPDQQKIWASIPNDKTSVEREKNEDIRSRPLYGNYLGASYGLHIHTNAADSNAIRGTTGFYQKDHPLTEKSKDLTSKILCSMKEIINADATYAQWSVDTAPRAENKGENRVAEFPSTIIEVGFHTNALDAAALQNEKFRLLASKGMAKGLKLYNEGTACTPFKIDSIPASSGPQGSQVPYKVNYSGNPTFPIIMYFEPVKCAPGWTCQTGTRTTTSTSSPLTFNFSCGTGSATATNVFKRWLVDADGVKTEPVEVSHTCVKSASKSTLPIVNRAAEATQL</sequence>
<dbReference type="GO" id="GO:0009253">
    <property type="term" value="P:peptidoglycan catabolic process"/>
    <property type="evidence" value="ECO:0007669"/>
    <property type="project" value="InterPro"/>
</dbReference>
<feature type="domain" description="MurNAc-LAA" evidence="1">
    <location>
        <begin position="185"/>
        <end position="306"/>
    </location>
</feature>
<dbReference type="SUPFAM" id="SSF53187">
    <property type="entry name" value="Zn-dependent exopeptidases"/>
    <property type="match status" value="1"/>
</dbReference>
<protein>
    <recommendedName>
        <fullName evidence="1">MurNAc-LAA domain-containing protein</fullName>
    </recommendedName>
</protein>
<evidence type="ECO:0000313" key="3">
    <source>
        <dbReference type="Proteomes" id="UP000238191"/>
    </source>
</evidence>
<keyword evidence="3" id="KW-1185">Reference proteome</keyword>
<evidence type="ECO:0000313" key="2">
    <source>
        <dbReference type="EMBL" id="PPU62792.1"/>
    </source>
</evidence>
<dbReference type="Pfam" id="PF01520">
    <property type="entry name" value="Amidase_3"/>
    <property type="match status" value="1"/>
</dbReference>
<dbReference type="GO" id="GO:0008745">
    <property type="term" value="F:N-acetylmuramoyl-L-alanine amidase activity"/>
    <property type="evidence" value="ECO:0007669"/>
    <property type="project" value="InterPro"/>
</dbReference>
<name>A0A2S7CMR5_9XANT</name>
<dbReference type="InterPro" id="IPR002508">
    <property type="entry name" value="MurNAc-LAA_cat"/>
</dbReference>
<dbReference type="SMART" id="SM00646">
    <property type="entry name" value="Ami_3"/>
    <property type="match status" value="1"/>
</dbReference>
<organism evidence="2 3">
    <name type="scientific">Xanthomonas pisi</name>
    <dbReference type="NCBI Taxonomy" id="56457"/>
    <lineage>
        <taxon>Bacteria</taxon>
        <taxon>Pseudomonadati</taxon>
        <taxon>Pseudomonadota</taxon>
        <taxon>Gammaproteobacteria</taxon>
        <taxon>Lysobacterales</taxon>
        <taxon>Lysobacteraceae</taxon>
        <taxon>Xanthomonas</taxon>
    </lineage>
</organism>
<accession>A0A2S7CMR5</accession>
<evidence type="ECO:0000259" key="1">
    <source>
        <dbReference type="SMART" id="SM00646"/>
    </source>
</evidence>
<dbReference type="EMBL" id="MDEI01000049">
    <property type="protein sequence ID" value="PPU62792.1"/>
    <property type="molecule type" value="Genomic_DNA"/>
</dbReference>
<reference evidence="3" key="1">
    <citation type="submission" date="2016-08" db="EMBL/GenBank/DDBJ databases">
        <authorList>
            <person name="Merda D."/>
            <person name="Briand M."/>
            <person name="Taghouti G."/>
            <person name="Carrere S."/>
            <person name="Gouzy J."/>
            <person name="Portier P."/>
            <person name="Jacques M.-A."/>
            <person name="Fischer-Le Saux M."/>
        </authorList>
    </citation>
    <scope>NUCLEOTIDE SEQUENCE [LARGE SCALE GENOMIC DNA]</scope>
    <source>
        <strain evidence="3">CFBP4643</strain>
    </source>
</reference>
<dbReference type="Gene3D" id="3.40.630.40">
    <property type="entry name" value="Zn-dependent exopeptidases"/>
    <property type="match status" value="1"/>
</dbReference>
<dbReference type="OrthoDB" id="7051801at2"/>
<dbReference type="AlphaFoldDB" id="A0A2S7CMR5"/>
<comment type="caution">
    <text evidence="2">The sequence shown here is derived from an EMBL/GenBank/DDBJ whole genome shotgun (WGS) entry which is preliminary data.</text>
</comment>
<proteinExistence type="predicted"/>
<gene>
    <name evidence="2" type="ORF">XpiCFBP4643_23015</name>
</gene>